<keyword evidence="1" id="KW-0472">Membrane</keyword>
<name>V6LSR6_9EUKA</name>
<dbReference type="Proteomes" id="UP000018208">
    <property type="component" value="Unassembled WGS sequence"/>
</dbReference>
<keyword evidence="4" id="KW-1185">Reference proteome</keyword>
<keyword evidence="1" id="KW-1133">Transmembrane helix</keyword>
<reference evidence="2 3" key="1">
    <citation type="journal article" date="2014" name="PLoS Genet.">
        <title>The Genome of Spironucleus salmonicida Highlights a Fish Pathogen Adapted to Fluctuating Environments.</title>
        <authorList>
            <person name="Xu F."/>
            <person name="Jerlstrom-Hultqvist J."/>
            <person name="Einarsson E."/>
            <person name="Astvaldsson A."/>
            <person name="Svard S.G."/>
            <person name="Andersson J.O."/>
        </authorList>
    </citation>
    <scope>NUCLEOTIDE SEQUENCE</scope>
    <source>
        <strain evidence="3">ATCC 50377</strain>
    </source>
</reference>
<proteinExistence type="predicted"/>
<evidence type="ECO:0000313" key="4">
    <source>
        <dbReference type="Proteomes" id="UP000018208"/>
    </source>
</evidence>
<evidence type="ECO:0000256" key="1">
    <source>
        <dbReference type="SAM" id="Phobius"/>
    </source>
</evidence>
<accession>V6LSR6</accession>
<sequence length="146" mass="17250">MFMSLACTIFDLKTTHGIELNLDNRRCEYKRDQLAILTVSSLNQENVEIQFIMQEFNIIKVICDDKQCDYMLESITHDKALHIKLQYDDNIFEETIYFQSINKCIKTLLVVGGCLALIFLLLFLTFAIVLQQRKKLKMREVYYHII</sequence>
<evidence type="ECO:0008006" key="5">
    <source>
        <dbReference type="Google" id="ProtNLM"/>
    </source>
</evidence>
<dbReference type="EMBL" id="KI546045">
    <property type="protein sequence ID" value="EST47293.1"/>
    <property type="molecule type" value="Genomic_DNA"/>
</dbReference>
<evidence type="ECO:0000313" key="2">
    <source>
        <dbReference type="EMBL" id="EST47293.1"/>
    </source>
</evidence>
<protein>
    <recommendedName>
        <fullName evidence="5">Transmembrane protein</fullName>
    </recommendedName>
</protein>
<dbReference type="AlphaFoldDB" id="V6LSR6"/>
<gene>
    <name evidence="2" type="ORF">SS50377_12640</name>
    <name evidence="3" type="ORF">SS50377_25965</name>
</gene>
<dbReference type="VEuPathDB" id="GiardiaDB:SS50377_25965"/>
<keyword evidence="1" id="KW-0812">Transmembrane</keyword>
<feature type="transmembrane region" description="Helical" evidence="1">
    <location>
        <begin position="108"/>
        <end position="130"/>
    </location>
</feature>
<organism evidence="2">
    <name type="scientific">Spironucleus salmonicida</name>
    <dbReference type="NCBI Taxonomy" id="348837"/>
    <lineage>
        <taxon>Eukaryota</taxon>
        <taxon>Metamonada</taxon>
        <taxon>Diplomonadida</taxon>
        <taxon>Hexamitidae</taxon>
        <taxon>Hexamitinae</taxon>
        <taxon>Spironucleus</taxon>
    </lineage>
</organism>
<reference evidence="3" key="2">
    <citation type="submission" date="2020-12" db="EMBL/GenBank/DDBJ databases">
        <title>New Spironucleus salmonicida genome in near-complete chromosomes.</title>
        <authorList>
            <person name="Xu F."/>
            <person name="Kurt Z."/>
            <person name="Jimenez-Gonzalez A."/>
            <person name="Astvaldsson A."/>
            <person name="Andersson J.O."/>
            <person name="Svard S.G."/>
        </authorList>
    </citation>
    <scope>NUCLEOTIDE SEQUENCE</scope>
    <source>
        <strain evidence="3">ATCC 50377</strain>
    </source>
</reference>
<dbReference type="EMBL" id="AUWU02000006">
    <property type="protein sequence ID" value="KAH0571769.1"/>
    <property type="molecule type" value="Genomic_DNA"/>
</dbReference>
<evidence type="ECO:0000313" key="3">
    <source>
        <dbReference type="EMBL" id="KAH0571769.1"/>
    </source>
</evidence>